<dbReference type="AlphaFoldDB" id="A0A0E9XV15"/>
<accession>A0A0E9XV15</accession>
<sequence>MPQIECTVQSCVTCSLVVCSVDLFLTGFMFSKFLFKISGGSLYRHSLYSQTGVL</sequence>
<dbReference type="EMBL" id="GBXM01003044">
    <property type="protein sequence ID" value="JAI05534.1"/>
    <property type="molecule type" value="Transcribed_RNA"/>
</dbReference>
<protein>
    <submittedName>
        <fullName evidence="1">Uncharacterized protein</fullName>
    </submittedName>
</protein>
<name>A0A0E9XV15_ANGAN</name>
<reference evidence="1" key="1">
    <citation type="submission" date="2014-11" db="EMBL/GenBank/DDBJ databases">
        <authorList>
            <person name="Amaro Gonzalez C."/>
        </authorList>
    </citation>
    <scope>NUCLEOTIDE SEQUENCE</scope>
</reference>
<organism evidence="1">
    <name type="scientific">Anguilla anguilla</name>
    <name type="common">European freshwater eel</name>
    <name type="synonym">Muraena anguilla</name>
    <dbReference type="NCBI Taxonomy" id="7936"/>
    <lineage>
        <taxon>Eukaryota</taxon>
        <taxon>Metazoa</taxon>
        <taxon>Chordata</taxon>
        <taxon>Craniata</taxon>
        <taxon>Vertebrata</taxon>
        <taxon>Euteleostomi</taxon>
        <taxon>Actinopterygii</taxon>
        <taxon>Neopterygii</taxon>
        <taxon>Teleostei</taxon>
        <taxon>Anguilliformes</taxon>
        <taxon>Anguillidae</taxon>
        <taxon>Anguilla</taxon>
    </lineage>
</organism>
<proteinExistence type="predicted"/>
<evidence type="ECO:0000313" key="1">
    <source>
        <dbReference type="EMBL" id="JAI05534.1"/>
    </source>
</evidence>
<reference evidence="1" key="2">
    <citation type="journal article" date="2015" name="Fish Shellfish Immunol.">
        <title>Early steps in the European eel (Anguilla anguilla)-Vibrio vulnificus interaction in the gills: Role of the RtxA13 toxin.</title>
        <authorList>
            <person name="Callol A."/>
            <person name="Pajuelo D."/>
            <person name="Ebbesson L."/>
            <person name="Teles M."/>
            <person name="MacKenzie S."/>
            <person name="Amaro C."/>
        </authorList>
    </citation>
    <scope>NUCLEOTIDE SEQUENCE</scope>
</reference>